<accession>A0A9Q0XKT9</accession>
<keyword evidence="2" id="KW-1185">Reference proteome</keyword>
<sequence>MGDMTNSDFYSKNQRNEANHVGEFGCTLEDLRSLMELRGMEAVVKIKETYGDTEGLCRHLKTSPTEVTSVCGMFCHEMLAVLYTVPVLQSCYSENSGTMSYRQYANEMVDKYLHRINVLSGMVESELT</sequence>
<dbReference type="AlphaFoldDB" id="A0A9Q0XKT9"/>
<dbReference type="EMBL" id="JAPFRF010000011">
    <property type="protein sequence ID" value="KAJ7316780.1"/>
    <property type="molecule type" value="Genomic_DNA"/>
</dbReference>
<reference evidence="1" key="1">
    <citation type="journal article" date="2023" name="DNA Res.">
        <title>Chromosome-level genome assembly of Phrynocephalus forsythii using third-generation DNA sequencing and Hi-C analysis.</title>
        <authorList>
            <person name="Qi Y."/>
            <person name="Zhao W."/>
            <person name="Zhao Y."/>
            <person name="Niu C."/>
            <person name="Cao S."/>
            <person name="Zhang Y."/>
        </authorList>
    </citation>
    <scope>NUCLEOTIDE SEQUENCE</scope>
    <source>
        <tissue evidence="1">Muscle</tissue>
    </source>
</reference>
<evidence type="ECO:0000313" key="1">
    <source>
        <dbReference type="EMBL" id="KAJ7316780.1"/>
    </source>
</evidence>
<evidence type="ECO:0000313" key="2">
    <source>
        <dbReference type="Proteomes" id="UP001142489"/>
    </source>
</evidence>
<dbReference type="Proteomes" id="UP001142489">
    <property type="component" value="Unassembled WGS sequence"/>
</dbReference>
<gene>
    <name evidence="1" type="ORF">JRQ81_002942</name>
</gene>
<organism evidence="1 2">
    <name type="scientific">Phrynocephalus forsythii</name>
    <dbReference type="NCBI Taxonomy" id="171643"/>
    <lineage>
        <taxon>Eukaryota</taxon>
        <taxon>Metazoa</taxon>
        <taxon>Chordata</taxon>
        <taxon>Craniata</taxon>
        <taxon>Vertebrata</taxon>
        <taxon>Euteleostomi</taxon>
        <taxon>Lepidosauria</taxon>
        <taxon>Squamata</taxon>
        <taxon>Bifurcata</taxon>
        <taxon>Unidentata</taxon>
        <taxon>Episquamata</taxon>
        <taxon>Toxicofera</taxon>
        <taxon>Iguania</taxon>
        <taxon>Acrodonta</taxon>
        <taxon>Agamidae</taxon>
        <taxon>Agaminae</taxon>
        <taxon>Phrynocephalus</taxon>
    </lineage>
</organism>
<name>A0A9Q0XKT9_9SAUR</name>
<dbReference type="OrthoDB" id="116380at2759"/>
<comment type="caution">
    <text evidence="1">The sequence shown here is derived from an EMBL/GenBank/DDBJ whole genome shotgun (WGS) entry which is preliminary data.</text>
</comment>
<protein>
    <submittedName>
        <fullName evidence="1">Uncharacterized protein</fullName>
    </submittedName>
</protein>
<proteinExistence type="predicted"/>